<dbReference type="GO" id="GO:0005247">
    <property type="term" value="F:voltage-gated chloride channel activity"/>
    <property type="evidence" value="ECO:0007669"/>
    <property type="project" value="TreeGrafter"/>
</dbReference>
<dbReference type="Pfam" id="PF02080">
    <property type="entry name" value="TrkA_C"/>
    <property type="match status" value="1"/>
</dbReference>
<evidence type="ECO:0000256" key="4">
    <source>
        <dbReference type="ARBA" id="ARBA00022989"/>
    </source>
</evidence>
<dbReference type="PROSITE" id="PS51202">
    <property type="entry name" value="RCK_C"/>
    <property type="match status" value="1"/>
</dbReference>
<feature type="transmembrane region" description="Helical" evidence="8">
    <location>
        <begin position="21"/>
        <end position="43"/>
    </location>
</feature>
<dbReference type="CDD" id="cd01031">
    <property type="entry name" value="EriC"/>
    <property type="match status" value="1"/>
</dbReference>
<feature type="domain" description="RCK C-terminal" evidence="9">
    <location>
        <begin position="435"/>
        <end position="516"/>
    </location>
</feature>
<feature type="transmembrane region" description="Helical" evidence="8">
    <location>
        <begin position="369"/>
        <end position="390"/>
    </location>
</feature>
<feature type="transmembrane region" description="Helical" evidence="8">
    <location>
        <begin position="306"/>
        <end position="328"/>
    </location>
</feature>
<evidence type="ECO:0000313" key="10">
    <source>
        <dbReference type="EMBL" id="SHF16374.1"/>
    </source>
</evidence>
<dbReference type="STRING" id="1121256.SAMN02746089_01412"/>
<sequence length="529" mass="57572">MKAKGSITYKTLNEWINFRKQIIIEAFVAGVLAGGIITLFRYILDILGHVIENLYHILRANPVWIFAWAVFLILIGYIVGLILKEEPMVSGSGIPQVEGIITGYIKVNWLRTTLCKFLGGVLSIGAGLSLGREGPSIQLGAAIGQGLSRLLRRFRVEEKYLITCGASAGLAAAFNAPLAGVVFALEELHKNFSPLVLVSTMVASLTADFISSSFFGLKPLFDFSYLTIIPLEKYFYLLGLGVIIGISGVMFNTVLLKTQDIYGKMKIKSELKPLIPMLLSILVGLYLPGALGGGEGIINSLNNANYSLLFVMILLFGKFLFTMVSYGSGVPGGIFMPLLLIGALLGDAYGIGMSRIFHLNPAFIKDFAILAMAGNFAAIVKAPITGALLVTEMTGSFRHLLALSTVSITAYLVTDVFKSKPIYEALLERILKNKRAKITINEENKVLFEIAVCVGSLLDGKRIKDIEWPPHCLLVGIKRGTSELIPRGNTKILPGDYLVILTDESTFADLNEKLSIMATELKGIHLNKS</sequence>
<dbReference type="GO" id="GO:0006813">
    <property type="term" value="P:potassium ion transport"/>
    <property type="evidence" value="ECO:0007669"/>
    <property type="project" value="InterPro"/>
</dbReference>
<keyword evidence="7" id="KW-0868">Chloride</keyword>
<dbReference type="PANTHER" id="PTHR45711">
    <property type="entry name" value="CHLORIDE CHANNEL PROTEIN"/>
    <property type="match status" value="1"/>
</dbReference>
<feature type="transmembrane region" description="Helical" evidence="8">
    <location>
        <begin position="195"/>
        <end position="215"/>
    </location>
</feature>
<dbReference type="GO" id="GO:0005886">
    <property type="term" value="C:plasma membrane"/>
    <property type="evidence" value="ECO:0007669"/>
    <property type="project" value="TreeGrafter"/>
</dbReference>
<dbReference type="InterPro" id="IPR014743">
    <property type="entry name" value="Cl-channel_core"/>
</dbReference>
<evidence type="ECO:0000256" key="6">
    <source>
        <dbReference type="ARBA" id="ARBA00023136"/>
    </source>
</evidence>
<accession>A0A1M4ZEA7</accession>
<keyword evidence="11" id="KW-1185">Reference proteome</keyword>
<keyword evidence="3 8" id="KW-0812">Transmembrane</keyword>
<gene>
    <name evidence="10" type="ORF">SAMN02746089_01412</name>
</gene>
<organism evidence="10 11">
    <name type="scientific">Caldanaerobius fijiensis DSM 17918</name>
    <dbReference type="NCBI Taxonomy" id="1121256"/>
    <lineage>
        <taxon>Bacteria</taxon>
        <taxon>Bacillati</taxon>
        <taxon>Bacillota</taxon>
        <taxon>Clostridia</taxon>
        <taxon>Thermoanaerobacterales</taxon>
        <taxon>Thermoanaerobacteraceae</taxon>
        <taxon>Caldanaerobius</taxon>
    </lineage>
</organism>
<dbReference type="InterPro" id="IPR006037">
    <property type="entry name" value="RCK_C"/>
</dbReference>
<dbReference type="OrthoDB" id="9812438at2"/>
<evidence type="ECO:0000256" key="1">
    <source>
        <dbReference type="ARBA" id="ARBA00004141"/>
    </source>
</evidence>
<keyword evidence="4 8" id="KW-1133">Transmembrane helix</keyword>
<dbReference type="Gene3D" id="1.10.3080.10">
    <property type="entry name" value="Clc chloride channel"/>
    <property type="match status" value="1"/>
</dbReference>
<dbReference type="Gene3D" id="3.30.70.1450">
    <property type="entry name" value="Regulator of K+ conductance, C-terminal domain"/>
    <property type="match status" value="1"/>
</dbReference>
<name>A0A1M4ZEA7_9THEO</name>
<dbReference type="EMBL" id="FQVH01000013">
    <property type="protein sequence ID" value="SHF16374.1"/>
    <property type="molecule type" value="Genomic_DNA"/>
</dbReference>
<reference evidence="10 11" key="1">
    <citation type="submission" date="2016-11" db="EMBL/GenBank/DDBJ databases">
        <authorList>
            <person name="Jaros S."/>
            <person name="Januszkiewicz K."/>
            <person name="Wedrychowicz H."/>
        </authorList>
    </citation>
    <scope>NUCLEOTIDE SEQUENCE [LARGE SCALE GENOMIC DNA]</scope>
    <source>
        <strain evidence="10 11">DSM 17918</strain>
    </source>
</reference>
<evidence type="ECO:0000259" key="9">
    <source>
        <dbReference type="PROSITE" id="PS51202"/>
    </source>
</evidence>
<evidence type="ECO:0000256" key="7">
    <source>
        <dbReference type="ARBA" id="ARBA00023214"/>
    </source>
</evidence>
<feature type="transmembrane region" description="Helical" evidence="8">
    <location>
        <begin position="63"/>
        <end position="83"/>
    </location>
</feature>
<feature type="transmembrane region" description="Helical" evidence="8">
    <location>
        <begin position="274"/>
        <end position="294"/>
    </location>
</feature>
<dbReference type="RefSeq" id="WP_073343281.1">
    <property type="nucleotide sequence ID" value="NZ_FQVH01000013.1"/>
</dbReference>
<dbReference type="PRINTS" id="PR00762">
    <property type="entry name" value="CLCHANNEL"/>
</dbReference>
<feature type="transmembrane region" description="Helical" evidence="8">
    <location>
        <begin position="334"/>
        <end position="357"/>
    </location>
</feature>
<feature type="transmembrane region" description="Helical" evidence="8">
    <location>
        <begin position="160"/>
        <end position="183"/>
    </location>
</feature>
<dbReference type="Proteomes" id="UP000184088">
    <property type="component" value="Unassembled WGS sequence"/>
</dbReference>
<proteinExistence type="predicted"/>
<protein>
    <submittedName>
        <fullName evidence="10">H+/Cl-antiporter ClcA</fullName>
    </submittedName>
</protein>
<keyword evidence="6 8" id="KW-0472">Membrane</keyword>
<dbReference type="InterPro" id="IPR036721">
    <property type="entry name" value="RCK_C_sf"/>
</dbReference>
<feature type="transmembrane region" description="Helical" evidence="8">
    <location>
        <begin position="235"/>
        <end position="254"/>
    </location>
</feature>
<keyword evidence="2" id="KW-0813">Transport</keyword>
<dbReference type="SUPFAM" id="SSF116726">
    <property type="entry name" value="TrkA C-terminal domain-like"/>
    <property type="match status" value="1"/>
</dbReference>
<evidence type="ECO:0000256" key="2">
    <source>
        <dbReference type="ARBA" id="ARBA00022448"/>
    </source>
</evidence>
<dbReference type="Pfam" id="PF00654">
    <property type="entry name" value="Voltage_CLC"/>
    <property type="match status" value="1"/>
</dbReference>
<comment type="subcellular location">
    <subcellularLocation>
        <location evidence="1">Membrane</location>
        <topology evidence="1">Multi-pass membrane protein</topology>
    </subcellularLocation>
</comment>
<evidence type="ECO:0000256" key="3">
    <source>
        <dbReference type="ARBA" id="ARBA00022692"/>
    </source>
</evidence>
<dbReference type="SUPFAM" id="SSF81340">
    <property type="entry name" value="Clc chloride channel"/>
    <property type="match status" value="1"/>
</dbReference>
<evidence type="ECO:0000313" key="11">
    <source>
        <dbReference type="Proteomes" id="UP000184088"/>
    </source>
</evidence>
<keyword evidence="5" id="KW-0406">Ion transport</keyword>
<dbReference type="PANTHER" id="PTHR45711:SF6">
    <property type="entry name" value="CHLORIDE CHANNEL PROTEIN"/>
    <property type="match status" value="1"/>
</dbReference>
<evidence type="ECO:0000256" key="8">
    <source>
        <dbReference type="SAM" id="Phobius"/>
    </source>
</evidence>
<dbReference type="AlphaFoldDB" id="A0A1M4ZEA7"/>
<evidence type="ECO:0000256" key="5">
    <source>
        <dbReference type="ARBA" id="ARBA00023065"/>
    </source>
</evidence>
<dbReference type="InterPro" id="IPR001807">
    <property type="entry name" value="ClC"/>
</dbReference>
<dbReference type="GO" id="GO:0008324">
    <property type="term" value="F:monoatomic cation transmembrane transporter activity"/>
    <property type="evidence" value="ECO:0007669"/>
    <property type="project" value="InterPro"/>
</dbReference>